<feature type="transmembrane region" description="Helical" evidence="8">
    <location>
        <begin position="37"/>
        <end position="60"/>
    </location>
</feature>
<reference evidence="10 11" key="1">
    <citation type="journal article" date="2024" name="Front. Microbiol.">
        <title>Novel thermophilic genera Geochorda gen. nov. and Carboxydochorda gen. nov. from the deep terrestrial subsurface reveal the ecophysiological diversity in the class Limnochordia.</title>
        <authorList>
            <person name="Karnachuk O.V."/>
            <person name="Lukina A.P."/>
            <person name="Avakyan M.R."/>
            <person name="Kadnikov V.V."/>
            <person name="Begmatov S."/>
            <person name="Beletsky A.V."/>
            <person name="Vlasova K.G."/>
            <person name="Novikov A.A."/>
            <person name="Shcherbakova V.A."/>
            <person name="Mardanov A.V."/>
            <person name="Ravin N.V."/>
        </authorList>
    </citation>
    <scope>NUCLEOTIDE SEQUENCE [LARGE SCALE GENOMIC DNA]</scope>
    <source>
        <strain evidence="10 11">L945</strain>
    </source>
</reference>
<sequence>MLWVLALGGFVLTVGSSFVWPINTVYIHFALGKPLVVAGLVLLLSSGAGLAGQLAGGALFDWVGPRGVMLAALVLAGAMLAVIGLVRIWSVYVVAMGLNGFAYGLLDPAQSALLARVWPEGGRKGFNFLYVARNAGVAVGTALGGVVAERSFTAAFLVNAAAALGYGAVVWRSLPATLAPARGGPRLRRPRPAKAAAGSSGSLDREAPGRALAALGLIAMGVALIWMAYSQWQAVISVYMRELGYSLSSYGMLWTLNGLIIVFGQPLIVGVVRRWLKSLPGQMIAGTSLFAAAFLLVWQVPRYEGFVAGMAILTLGEMLVLPALPAAVAEIAPAHRAGLFQGVMGGAVQAGRMLGPVGGGAMYDRWSPPGVLAAAAGACAVAATAFMGYRATWRGRPSPSATGGAAVAGETPNR</sequence>
<keyword evidence="11" id="KW-1185">Reference proteome</keyword>
<feature type="transmembrane region" description="Helical" evidence="8">
    <location>
        <begin position="211"/>
        <end position="229"/>
    </location>
</feature>
<dbReference type="PANTHER" id="PTHR23517">
    <property type="entry name" value="RESISTANCE PROTEIN MDTM, PUTATIVE-RELATED-RELATED"/>
    <property type="match status" value="1"/>
</dbReference>
<feature type="transmembrane region" description="Helical" evidence="8">
    <location>
        <begin position="306"/>
        <end position="327"/>
    </location>
</feature>
<feature type="transmembrane region" description="Helical" evidence="8">
    <location>
        <begin position="67"/>
        <end position="83"/>
    </location>
</feature>
<gene>
    <name evidence="10" type="ORF">U7230_14340</name>
</gene>
<feature type="transmembrane region" description="Helical" evidence="8">
    <location>
        <begin position="154"/>
        <end position="174"/>
    </location>
</feature>
<feature type="transmembrane region" description="Helical" evidence="8">
    <location>
        <begin position="127"/>
        <end position="148"/>
    </location>
</feature>
<protein>
    <submittedName>
        <fullName evidence="10">MFS transporter</fullName>
    </submittedName>
</protein>
<dbReference type="InterPro" id="IPR020846">
    <property type="entry name" value="MFS_dom"/>
</dbReference>
<dbReference type="PANTHER" id="PTHR23517:SF10">
    <property type="entry name" value="MAJOR FACILITATOR SUPERFAMILY (MFS) PROFILE DOMAIN-CONTAINING PROTEIN"/>
    <property type="match status" value="1"/>
</dbReference>
<organism evidence="10 11">
    <name type="scientific">Carboxydichorda subterranea</name>
    <dbReference type="NCBI Taxonomy" id="3109565"/>
    <lineage>
        <taxon>Bacteria</taxon>
        <taxon>Bacillati</taxon>
        <taxon>Bacillota</taxon>
        <taxon>Limnochordia</taxon>
        <taxon>Limnochordales</taxon>
        <taxon>Geochordaceae</taxon>
        <taxon>Carboxydichorda</taxon>
    </lineage>
</organism>
<dbReference type="Gene3D" id="1.20.1250.20">
    <property type="entry name" value="MFS general substrate transporter like domains"/>
    <property type="match status" value="1"/>
</dbReference>
<feature type="transmembrane region" description="Helical" evidence="8">
    <location>
        <begin position="249"/>
        <end position="271"/>
    </location>
</feature>
<dbReference type="SUPFAM" id="SSF103473">
    <property type="entry name" value="MFS general substrate transporter"/>
    <property type="match status" value="1"/>
</dbReference>
<proteinExistence type="predicted"/>
<evidence type="ECO:0000259" key="9">
    <source>
        <dbReference type="PROSITE" id="PS50850"/>
    </source>
</evidence>
<evidence type="ECO:0000256" key="2">
    <source>
        <dbReference type="ARBA" id="ARBA00022448"/>
    </source>
</evidence>
<feature type="compositionally biased region" description="Low complexity" evidence="7">
    <location>
        <begin position="193"/>
        <end position="202"/>
    </location>
</feature>
<feature type="domain" description="Major facilitator superfamily (MFS) profile" evidence="9">
    <location>
        <begin position="1"/>
        <end position="394"/>
    </location>
</feature>
<keyword evidence="3" id="KW-1003">Cell membrane</keyword>
<evidence type="ECO:0000313" key="10">
    <source>
        <dbReference type="EMBL" id="WRP17241.1"/>
    </source>
</evidence>
<keyword evidence="4 8" id="KW-0812">Transmembrane</keyword>
<name>A0ABZ1BX49_9FIRM</name>
<keyword evidence="6 8" id="KW-0472">Membrane</keyword>
<dbReference type="InterPro" id="IPR050171">
    <property type="entry name" value="MFS_Transporters"/>
</dbReference>
<dbReference type="Pfam" id="PF07690">
    <property type="entry name" value="MFS_1"/>
    <property type="match status" value="2"/>
</dbReference>
<evidence type="ECO:0000256" key="8">
    <source>
        <dbReference type="SAM" id="Phobius"/>
    </source>
</evidence>
<evidence type="ECO:0000256" key="3">
    <source>
        <dbReference type="ARBA" id="ARBA00022475"/>
    </source>
</evidence>
<evidence type="ECO:0000256" key="6">
    <source>
        <dbReference type="ARBA" id="ARBA00023136"/>
    </source>
</evidence>
<dbReference type="InterPro" id="IPR036259">
    <property type="entry name" value="MFS_trans_sf"/>
</dbReference>
<keyword evidence="5 8" id="KW-1133">Transmembrane helix</keyword>
<feature type="region of interest" description="Disordered" evidence="7">
    <location>
        <begin position="182"/>
        <end position="205"/>
    </location>
</feature>
<feature type="transmembrane region" description="Helical" evidence="8">
    <location>
        <begin position="283"/>
        <end position="300"/>
    </location>
</feature>
<dbReference type="RefSeq" id="WP_324716513.1">
    <property type="nucleotide sequence ID" value="NZ_CP141615.1"/>
</dbReference>
<evidence type="ECO:0000256" key="5">
    <source>
        <dbReference type="ARBA" id="ARBA00022989"/>
    </source>
</evidence>
<dbReference type="InterPro" id="IPR011701">
    <property type="entry name" value="MFS"/>
</dbReference>
<evidence type="ECO:0000256" key="7">
    <source>
        <dbReference type="SAM" id="MobiDB-lite"/>
    </source>
</evidence>
<dbReference type="Proteomes" id="UP001332192">
    <property type="component" value="Chromosome"/>
</dbReference>
<dbReference type="EMBL" id="CP141615">
    <property type="protein sequence ID" value="WRP17241.1"/>
    <property type="molecule type" value="Genomic_DNA"/>
</dbReference>
<comment type="subcellular location">
    <subcellularLocation>
        <location evidence="1">Cell membrane</location>
        <topology evidence="1">Multi-pass membrane protein</topology>
    </subcellularLocation>
</comment>
<accession>A0ABZ1BX49</accession>
<dbReference type="PROSITE" id="PS50850">
    <property type="entry name" value="MFS"/>
    <property type="match status" value="1"/>
</dbReference>
<evidence type="ECO:0000256" key="4">
    <source>
        <dbReference type="ARBA" id="ARBA00022692"/>
    </source>
</evidence>
<evidence type="ECO:0000256" key="1">
    <source>
        <dbReference type="ARBA" id="ARBA00004651"/>
    </source>
</evidence>
<evidence type="ECO:0000313" key="11">
    <source>
        <dbReference type="Proteomes" id="UP001332192"/>
    </source>
</evidence>
<keyword evidence="2" id="KW-0813">Transport</keyword>
<feature type="transmembrane region" description="Helical" evidence="8">
    <location>
        <begin position="370"/>
        <end position="389"/>
    </location>
</feature>